<keyword evidence="1" id="KW-0472">Membrane</keyword>
<protein>
    <submittedName>
        <fullName evidence="2">MerC domain-containing protein</fullName>
    </submittedName>
</protein>
<reference evidence="2 5" key="1">
    <citation type="submission" date="2020-10" db="EMBL/GenBank/DDBJ databases">
        <title>Phylogeny of dyella-like bacteria.</title>
        <authorList>
            <person name="Fu J."/>
        </authorList>
    </citation>
    <scope>NUCLEOTIDE SEQUENCE [LARGE SCALE GENOMIC DNA]</scope>
    <source>
        <strain evidence="2 5">KACC 19113</strain>
    </source>
</reference>
<feature type="transmembrane region" description="Helical" evidence="1">
    <location>
        <begin position="41"/>
        <end position="60"/>
    </location>
</feature>
<dbReference type="EMBL" id="JADIKK010000008">
    <property type="protein sequence ID" value="MFK2879591.1"/>
    <property type="molecule type" value="Genomic_DNA"/>
</dbReference>
<sequence>MDRIESSANNDGLLLHSGDAGAVVVGGASKSSRWWQLADRVGAAASFLCAIHCALLPFVLTVLPLLGLGFLAGHRFERDFVMFAASLALFALIGGYRRHHQPLSLLLAVPGLLLLLLGVVWVSEERHIIVHSVMVTCGGLLVASAHFMNLYIDRRHVHAVAHVHGAQCVH</sequence>
<keyword evidence="1" id="KW-1133">Transmembrane helix</keyword>
<gene>
    <name evidence="2" type="ORF">ISP25_00550</name>
    <name evidence="3" type="ORF">ISP25_02910</name>
    <name evidence="4" type="ORF">ISP25_21170</name>
</gene>
<keyword evidence="5" id="KW-1185">Reference proteome</keyword>
<evidence type="ECO:0000313" key="2">
    <source>
        <dbReference type="EMBL" id="MFK2875572.1"/>
    </source>
</evidence>
<evidence type="ECO:0000256" key="1">
    <source>
        <dbReference type="SAM" id="Phobius"/>
    </source>
</evidence>
<feature type="transmembrane region" description="Helical" evidence="1">
    <location>
        <begin position="103"/>
        <end position="122"/>
    </location>
</feature>
<evidence type="ECO:0000313" key="5">
    <source>
        <dbReference type="Proteomes" id="UP001620339"/>
    </source>
</evidence>
<dbReference type="EMBL" id="JADIKK010000007">
    <property type="protein sequence ID" value="MFK2875572.1"/>
    <property type="molecule type" value="Genomic_DNA"/>
</dbReference>
<keyword evidence="1" id="KW-0812">Transmembrane</keyword>
<evidence type="ECO:0000313" key="3">
    <source>
        <dbReference type="EMBL" id="MFK2876025.1"/>
    </source>
</evidence>
<dbReference type="Proteomes" id="UP001620339">
    <property type="component" value="Unassembled WGS sequence"/>
</dbReference>
<organism evidence="2 5">
    <name type="scientific">Rhodanobacter hydrolyticus</name>
    <dbReference type="NCBI Taxonomy" id="2250595"/>
    <lineage>
        <taxon>Bacteria</taxon>
        <taxon>Pseudomonadati</taxon>
        <taxon>Pseudomonadota</taxon>
        <taxon>Gammaproteobacteria</taxon>
        <taxon>Lysobacterales</taxon>
        <taxon>Rhodanobacteraceae</taxon>
        <taxon>Rhodanobacter</taxon>
    </lineage>
</organism>
<feature type="transmembrane region" description="Helical" evidence="1">
    <location>
        <begin position="128"/>
        <end position="152"/>
    </location>
</feature>
<name>A0ABW8IZY2_9GAMM</name>
<dbReference type="EMBL" id="JADIKK010000008">
    <property type="protein sequence ID" value="MFK2876025.1"/>
    <property type="molecule type" value="Genomic_DNA"/>
</dbReference>
<evidence type="ECO:0000313" key="4">
    <source>
        <dbReference type="EMBL" id="MFK2879591.1"/>
    </source>
</evidence>
<feature type="transmembrane region" description="Helical" evidence="1">
    <location>
        <begin position="80"/>
        <end position="96"/>
    </location>
</feature>
<dbReference type="RefSeq" id="WP_192157773.1">
    <property type="nucleotide sequence ID" value="NZ_JADIKK010000007.1"/>
</dbReference>
<proteinExistence type="predicted"/>
<accession>A0ABW8IZY2</accession>
<dbReference type="InterPro" id="IPR004891">
    <property type="entry name" value="Mercury-R_MerC"/>
</dbReference>
<dbReference type="Pfam" id="PF03203">
    <property type="entry name" value="MerC"/>
    <property type="match status" value="1"/>
</dbReference>
<comment type="caution">
    <text evidence="2">The sequence shown here is derived from an EMBL/GenBank/DDBJ whole genome shotgun (WGS) entry which is preliminary data.</text>
</comment>